<protein>
    <submittedName>
        <fullName evidence="2">Uncharacterized protein</fullName>
    </submittedName>
</protein>
<accession>A0A0V0QHW8</accession>
<dbReference type="EMBL" id="LDAU01000163">
    <property type="protein sequence ID" value="KRX01799.1"/>
    <property type="molecule type" value="Genomic_DNA"/>
</dbReference>
<sequence length="140" mass="16836">MSNQDDKNIYNIKHQNKQGLGQDKQEQKSDLNNFQIQQIKSIIQQEQQELKQYISDQIQEMHVEIIRQFQIQQNLAQQQDNECQKRQLKLHQIDILECLKTKESQNPQSLKKRDNQKKLLLAGSIQKIDYYIEEQKLYTH</sequence>
<gene>
    <name evidence="2" type="ORF">PPERSA_00509</name>
</gene>
<reference evidence="2 3" key="1">
    <citation type="journal article" date="2015" name="Sci. Rep.">
        <title>Genome of the facultative scuticociliatosis pathogen Pseudocohnilembus persalinus provides insight into its virulence through horizontal gene transfer.</title>
        <authorList>
            <person name="Xiong J."/>
            <person name="Wang G."/>
            <person name="Cheng J."/>
            <person name="Tian M."/>
            <person name="Pan X."/>
            <person name="Warren A."/>
            <person name="Jiang C."/>
            <person name="Yuan D."/>
            <person name="Miao W."/>
        </authorList>
    </citation>
    <scope>NUCLEOTIDE SEQUENCE [LARGE SCALE GENOMIC DNA]</scope>
    <source>
        <strain evidence="2">36N120E</strain>
    </source>
</reference>
<keyword evidence="3" id="KW-1185">Reference proteome</keyword>
<evidence type="ECO:0000313" key="2">
    <source>
        <dbReference type="EMBL" id="KRX01799.1"/>
    </source>
</evidence>
<dbReference type="AlphaFoldDB" id="A0A0V0QHW8"/>
<evidence type="ECO:0000256" key="1">
    <source>
        <dbReference type="SAM" id="MobiDB-lite"/>
    </source>
</evidence>
<dbReference type="Proteomes" id="UP000054937">
    <property type="component" value="Unassembled WGS sequence"/>
</dbReference>
<feature type="region of interest" description="Disordered" evidence="1">
    <location>
        <begin position="1"/>
        <end position="27"/>
    </location>
</feature>
<dbReference type="InParanoid" id="A0A0V0QHW8"/>
<name>A0A0V0QHW8_PSEPJ</name>
<proteinExistence type="predicted"/>
<evidence type="ECO:0000313" key="3">
    <source>
        <dbReference type="Proteomes" id="UP000054937"/>
    </source>
</evidence>
<organism evidence="2 3">
    <name type="scientific">Pseudocohnilembus persalinus</name>
    <name type="common">Ciliate</name>
    <dbReference type="NCBI Taxonomy" id="266149"/>
    <lineage>
        <taxon>Eukaryota</taxon>
        <taxon>Sar</taxon>
        <taxon>Alveolata</taxon>
        <taxon>Ciliophora</taxon>
        <taxon>Intramacronucleata</taxon>
        <taxon>Oligohymenophorea</taxon>
        <taxon>Scuticociliatia</taxon>
        <taxon>Philasterida</taxon>
        <taxon>Pseudocohnilembidae</taxon>
        <taxon>Pseudocohnilembus</taxon>
    </lineage>
</organism>
<comment type="caution">
    <text evidence="2">The sequence shown here is derived from an EMBL/GenBank/DDBJ whole genome shotgun (WGS) entry which is preliminary data.</text>
</comment>